<dbReference type="PANTHER" id="PTHR32552">
    <property type="entry name" value="FERRICHROME IRON RECEPTOR-RELATED"/>
    <property type="match status" value="1"/>
</dbReference>
<evidence type="ECO:0000256" key="1">
    <source>
        <dbReference type="ARBA" id="ARBA00004571"/>
    </source>
</evidence>
<gene>
    <name evidence="13" type="ORF">G3T16_02480</name>
</gene>
<evidence type="ECO:0000256" key="6">
    <source>
        <dbReference type="ARBA" id="ARBA00023004"/>
    </source>
</evidence>
<evidence type="ECO:0000256" key="4">
    <source>
        <dbReference type="ARBA" id="ARBA00022496"/>
    </source>
</evidence>
<keyword evidence="7" id="KW-0406">Ion transport</keyword>
<keyword evidence="10 11" id="KW-0998">Cell outer membrane</keyword>
<dbReference type="RefSeq" id="WP_163493682.1">
    <property type="nucleotide sequence ID" value="NZ_CP048711.1"/>
</dbReference>
<dbReference type="PANTHER" id="PTHR32552:SF81">
    <property type="entry name" value="TONB-DEPENDENT OUTER MEMBRANE RECEPTOR"/>
    <property type="match status" value="1"/>
</dbReference>
<evidence type="ECO:0000256" key="9">
    <source>
        <dbReference type="ARBA" id="ARBA00023136"/>
    </source>
</evidence>
<dbReference type="AlphaFoldDB" id="A0A6C0TX82"/>
<dbReference type="Proteomes" id="UP000477680">
    <property type="component" value="Chromosome"/>
</dbReference>
<dbReference type="GO" id="GO:0009279">
    <property type="term" value="C:cell outer membrane"/>
    <property type="evidence" value="ECO:0007669"/>
    <property type="project" value="UniProtKB-SubCell"/>
</dbReference>
<dbReference type="Pfam" id="PF00593">
    <property type="entry name" value="TonB_dep_Rec_b-barrel"/>
    <property type="match status" value="1"/>
</dbReference>
<comment type="subcellular location">
    <subcellularLocation>
        <location evidence="1 11">Cell outer membrane</location>
        <topology evidence="1 11">Multi-pass membrane protein</topology>
    </subcellularLocation>
</comment>
<organism evidence="13 14">
    <name type="scientific">Kineobactrum salinum</name>
    <dbReference type="NCBI Taxonomy" id="2708301"/>
    <lineage>
        <taxon>Bacteria</taxon>
        <taxon>Pseudomonadati</taxon>
        <taxon>Pseudomonadota</taxon>
        <taxon>Gammaproteobacteria</taxon>
        <taxon>Cellvibrionales</taxon>
        <taxon>Halieaceae</taxon>
        <taxon>Kineobactrum</taxon>
    </lineage>
</organism>
<keyword evidence="13" id="KW-0675">Receptor</keyword>
<dbReference type="InterPro" id="IPR000531">
    <property type="entry name" value="Beta-barrel_TonB"/>
</dbReference>
<keyword evidence="14" id="KW-1185">Reference proteome</keyword>
<protein>
    <submittedName>
        <fullName evidence="13">TonB-dependent receptor</fullName>
    </submittedName>
</protein>
<evidence type="ECO:0000256" key="5">
    <source>
        <dbReference type="ARBA" id="ARBA00022692"/>
    </source>
</evidence>
<evidence type="ECO:0000256" key="2">
    <source>
        <dbReference type="ARBA" id="ARBA00022448"/>
    </source>
</evidence>
<keyword evidence="4" id="KW-0410">Iron transport</keyword>
<dbReference type="InterPro" id="IPR036942">
    <property type="entry name" value="Beta-barrel_TonB_sf"/>
</dbReference>
<dbReference type="SUPFAM" id="SSF56935">
    <property type="entry name" value="Porins"/>
    <property type="match status" value="1"/>
</dbReference>
<comment type="similarity">
    <text evidence="11">Belongs to the TonB-dependent receptor family.</text>
</comment>
<keyword evidence="2 11" id="KW-0813">Transport</keyword>
<dbReference type="GO" id="GO:0006826">
    <property type="term" value="P:iron ion transport"/>
    <property type="evidence" value="ECO:0007669"/>
    <property type="project" value="UniProtKB-KW"/>
</dbReference>
<evidence type="ECO:0000256" key="8">
    <source>
        <dbReference type="ARBA" id="ARBA00023077"/>
    </source>
</evidence>
<dbReference type="Gene3D" id="2.40.170.20">
    <property type="entry name" value="TonB-dependent receptor, beta-barrel domain"/>
    <property type="match status" value="1"/>
</dbReference>
<evidence type="ECO:0000256" key="11">
    <source>
        <dbReference type="PROSITE-ProRule" id="PRU01360"/>
    </source>
</evidence>
<keyword evidence="3 11" id="KW-1134">Transmembrane beta strand</keyword>
<evidence type="ECO:0000313" key="14">
    <source>
        <dbReference type="Proteomes" id="UP000477680"/>
    </source>
</evidence>
<name>A0A6C0TX82_9GAMM</name>
<evidence type="ECO:0000313" key="13">
    <source>
        <dbReference type="EMBL" id="QIB64432.1"/>
    </source>
</evidence>
<evidence type="ECO:0000256" key="10">
    <source>
        <dbReference type="ARBA" id="ARBA00023237"/>
    </source>
</evidence>
<reference evidence="13 14" key="1">
    <citation type="submission" date="2020-02" db="EMBL/GenBank/DDBJ databases">
        <title>Genome sequencing for Kineobactrum sp. M2.</title>
        <authorList>
            <person name="Park S.-J."/>
        </authorList>
    </citation>
    <scope>NUCLEOTIDE SEQUENCE [LARGE SCALE GENOMIC DNA]</scope>
    <source>
        <strain evidence="13 14">M2</strain>
    </source>
</reference>
<dbReference type="KEGG" id="kim:G3T16_02480"/>
<dbReference type="PROSITE" id="PS52016">
    <property type="entry name" value="TONB_DEPENDENT_REC_3"/>
    <property type="match status" value="1"/>
</dbReference>
<sequence length="418" mass="45270">MESLTANLDDLNAYESNGVRGQLLLRPTDALEVLVSADASKERRDGPGRTTGEGLALGAVVASLPADLQPGFFENLQSVKPHADTDTLGLSIQADWSVEWGTLTSITAYRSAEADVSDLQPAVDFAYFPIVTVDNFFQEDGEQFSQELRFASQATDTLFWQAGLFYLKEEIDRDEFFDAIIGAPLGGAPTGTALARGGNFQTNETQSLGAFGQLTWSIGDSWDLTLGGRYTSESKDAGNRSLANGVNILEVFDIEADESWNAFTPKLALSYYLGDISIYATASSGFKSGGFQGSAPTELAAITPFDEEKVINYEAGIKGTVFDNNLRFNLAAFYTEYEDLQVLIQTVGPGGIPGPNLTENAGEAESQGAELEVQWQMNGYLQLAASYAYLDTEYTHLEGNLMPNEGNRLRNAPRMPVP</sequence>
<accession>A0A6C0TX82</accession>
<keyword evidence="8" id="KW-0798">TonB box</keyword>
<keyword evidence="9 11" id="KW-0472">Membrane</keyword>
<evidence type="ECO:0000259" key="12">
    <source>
        <dbReference type="Pfam" id="PF00593"/>
    </source>
</evidence>
<keyword evidence="5 11" id="KW-0812">Transmembrane</keyword>
<keyword evidence="6" id="KW-0408">Iron</keyword>
<proteinExistence type="inferred from homology"/>
<dbReference type="InterPro" id="IPR039426">
    <property type="entry name" value="TonB-dep_rcpt-like"/>
</dbReference>
<evidence type="ECO:0000256" key="7">
    <source>
        <dbReference type="ARBA" id="ARBA00023065"/>
    </source>
</evidence>
<evidence type="ECO:0000256" key="3">
    <source>
        <dbReference type="ARBA" id="ARBA00022452"/>
    </source>
</evidence>
<dbReference type="EMBL" id="CP048711">
    <property type="protein sequence ID" value="QIB64432.1"/>
    <property type="molecule type" value="Genomic_DNA"/>
</dbReference>
<feature type="domain" description="TonB-dependent receptor-like beta-barrel" evidence="12">
    <location>
        <begin position="73"/>
        <end position="414"/>
    </location>
</feature>